<dbReference type="Pfam" id="PF05879">
    <property type="entry name" value="RHD3_GTPase"/>
    <property type="match status" value="1"/>
</dbReference>
<dbReference type="CDD" id="cd01851">
    <property type="entry name" value="GBP"/>
    <property type="match status" value="1"/>
</dbReference>
<dbReference type="PANTHER" id="PTHR45923:SF2">
    <property type="entry name" value="PROTEIN SEY1"/>
    <property type="match status" value="1"/>
</dbReference>
<dbReference type="InterPro" id="IPR027417">
    <property type="entry name" value="P-loop_NTPase"/>
</dbReference>
<evidence type="ECO:0000259" key="11">
    <source>
        <dbReference type="PROSITE" id="PS51715"/>
    </source>
</evidence>
<evidence type="ECO:0000256" key="4">
    <source>
        <dbReference type="ARBA" id="ARBA00022824"/>
    </source>
</evidence>
<dbReference type="PANTHER" id="PTHR45923">
    <property type="entry name" value="PROTEIN SEY1"/>
    <property type="match status" value="1"/>
</dbReference>
<dbReference type="GO" id="GO:0003924">
    <property type="term" value="F:GTPase activity"/>
    <property type="evidence" value="ECO:0007669"/>
    <property type="project" value="UniProtKB-UniRule"/>
</dbReference>
<evidence type="ECO:0000256" key="8">
    <source>
        <dbReference type="HAMAP-Rule" id="MF_03109"/>
    </source>
</evidence>
<dbReference type="InterPro" id="IPR030386">
    <property type="entry name" value="G_GB1_RHD3_dom"/>
</dbReference>
<comment type="similarity">
    <text evidence="8">Belongs to the TRAFAC class dynamin-like GTPase superfamily. GB1/RHD3 GTPase family. RHD3 subfamily.</text>
</comment>
<gene>
    <name evidence="8" type="primary">SEY1</name>
    <name evidence="12" type="ORF">THASP1DRAFT_32445</name>
</gene>
<dbReference type="HAMAP" id="MF_03109">
    <property type="entry name" value="Sey1"/>
    <property type="match status" value="1"/>
</dbReference>
<comment type="subcellular location">
    <subcellularLocation>
        <location evidence="8">Endoplasmic reticulum membrane</location>
        <topology evidence="8">Multi-pass membrane protein</topology>
    </subcellularLocation>
    <text evidence="8">Enriched in the cortical ER. Concentrated in punctae along the ER tubules.</text>
</comment>
<dbReference type="Proteomes" id="UP000271241">
    <property type="component" value="Unassembled WGS sequence"/>
</dbReference>
<dbReference type="FunFam" id="3.40.50.300:FF:000727">
    <property type="entry name" value="Protein SEY1 homolog"/>
    <property type="match status" value="1"/>
</dbReference>
<dbReference type="SUPFAM" id="SSF52540">
    <property type="entry name" value="P-loop containing nucleoside triphosphate hydrolases"/>
    <property type="match status" value="1"/>
</dbReference>
<evidence type="ECO:0000256" key="10">
    <source>
        <dbReference type="SAM" id="Phobius"/>
    </source>
</evidence>
<keyword evidence="5 8" id="KW-1133">Transmembrane helix</keyword>
<dbReference type="GO" id="GO:0005789">
    <property type="term" value="C:endoplasmic reticulum membrane"/>
    <property type="evidence" value="ECO:0007669"/>
    <property type="project" value="UniProtKB-SubCell"/>
</dbReference>
<feature type="topological domain" description="Cytoplasmic" evidence="8">
    <location>
        <begin position="747"/>
        <end position="795"/>
    </location>
</feature>
<feature type="binding site" evidence="8">
    <location>
        <begin position="82"/>
        <end position="89"/>
    </location>
    <ligand>
        <name>GTP</name>
        <dbReference type="ChEBI" id="CHEBI:37565"/>
    </ligand>
</feature>
<dbReference type="Pfam" id="PF20428">
    <property type="entry name" value="Sey1_3HB"/>
    <property type="match status" value="1"/>
</dbReference>
<organism evidence="12 13">
    <name type="scientific">Thamnocephalis sphaerospora</name>
    <dbReference type="NCBI Taxonomy" id="78915"/>
    <lineage>
        <taxon>Eukaryota</taxon>
        <taxon>Fungi</taxon>
        <taxon>Fungi incertae sedis</taxon>
        <taxon>Zoopagomycota</taxon>
        <taxon>Zoopagomycotina</taxon>
        <taxon>Zoopagomycetes</taxon>
        <taxon>Zoopagales</taxon>
        <taxon>Sigmoideomycetaceae</taxon>
        <taxon>Thamnocephalis</taxon>
    </lineage>
</organism>
<dbReference type="PROSITE" id="PS51715">
    <property type="entry name" value="G_GB1_RHD3"/>
    <property type="match status" value="1"/>
</dbReference>
<name>A0A4V1IVY9_9FUNG</name>
<evidence type="ECO:0000313" key="12">
    <source>
        <dbReference type="EMBL" id="RKP05719.1"/>
    </source>
</evidence>
<dbReference type="GO" id="GO:0016320">
    <property type="term" value="P:endoplasmic reticulum membrane fusion"/>
    <property type="evidence" value="ECO:0007669"/>
    <property type="project" value="TreeGrafter"/>
</dbReference>
<protein>
    <submittedName>
        <fullName evidence="12">RHD3/Sey1</fullName>
    </submittedName>
</protein>
<accession>A0A4V1IVY9</accession>
<feature type="region of interest" description="Disordered" evidence="9">
    <location>
        <begin position="1"/>
        <end position="35"/>
    </location>
</feature>
<keyword evidence="6 8" id="KW-0342">GTP-binding</keyword>
<dbReference type="InterPro" id="IPR008803">
    <property type="entry name" value="RHD3/Sey1"/>
</dbReference>
<dbReference type="GO" id="GO:0005525">
    <property type="term" value="F:GTP binding"/>
    <property type="evidence" value="ECO:0007669"/>
    <property type="project" value="UniProtKB-UniRule"/>
</dbReference>
<reference evidence="13" key="1">
    <citation type="journal article" date="2018" name="Nat. Microbiol.">
        <title>Leveraging single-cell genomics to expand the fungal tree of life.</title>
        <authorList>
            <person name="Ahrendt S.R."/>
            <person name="Quandt C.A."/>
            <person name="Ciobanu D."/>
            <person name="Clum A."/>
            <person name="Salamov A."/>
            <person name="Andreopoulos B."/>
            <person name="Cheng J.F."/>
            <person name="Woyke T."/>
            <person name="Pelin A."/>
            <person name="Henrissat B."/>
            <person name="Reynolds N.K."/>
            <person name="Benny G.L."/>
            <person name="Smith M.E."/>
            <person name="James T.Y."/>
            <person name="Grigoriev I.V."/>
        </authorList>
    </citation>
    <scope>NUCLEOTIDE SEQUENCE [LARGE SCALE GENOMIC DNA]</scope>
    <source>
        <strain evidence="13">RSA 1356</strain>
    </source>
</reference>
<keyword evidence="13" id="KW-1185">Reference proteome</keyword>
<evidence type="ECO:0000256" key="1">
    <source>
        <dbReference type="ARBA" id="ARBA00022692"/>
    </source>
</evidence>
<feature type="compositionally biased region" description="Basic and acidic residues" evidence="9">
    <location>
        <begin position="1"/>
        <end position="11"/>
    </location>
</feature>
<keyword evidence="1 8" id="KW-0812">Transmembrane</keyword>
<dbReference type="InterPro" id="IPR046758">
    <property type="entry name" value="Sey1/RHD3-like_3HB"/>
</dbReference>
<keyword evidence="4 8" id="KW-0256">Endoplasmic reticulum</keyword>
<evidence type="ECO:0000256" key="3">
    <source>
        <dbReference type="ARBA" id="ARBA00022801"/>
    </source>
</evidence>
<keyword evidence="3 8" id="KW-0378">Hydrolase</keyword>
<evidence type="ECO:0000256" key="2">
    <source>
        <dbReference type="ARBA" id="ARBA00022741"/>
    </source>
</evidence>
<dbReference type="OrthoDB" id="1597724at2759"/>
<evidence type="ECO:0000313" key="13">
    <source>
        <dbReference type="Proteomes" id="UP000271241"/>
    </source>
</evidence>
<keyword evidence="7 8" id="KW-0472">Membrane</keyword>
<proteinExistence type="inferred from homology"/>
<sequence>MTEMTTHDIDASKTTPAEGPVDAAPTAAAGPKSVCSTTTAPATSLQLIDGDQNFTEDVNKYMDVEWGLVDRGFDYNVVAVFGSQSTGKSTLLNKLFGTRFATMDEVARQQTTKGIWMSKGIDMNVLVMDVEGTDGRERGENQDFERKSALFSLATAEVMIVNLWEHMVGLYNGANMGLLKTVFEVNLQLFQKKGKEKTLLFFVIRDHIGNTPLENLARTLTTDLERIWRELTKPEGLEDCNITDFFDYMFAALPHKILMPEKFDEEALKLRSRFSDKDNQDYVFKPRYHKRIPADGFSHYASSIWDKIVTNRDLDLPTQQELLAQFRCDEILNAAYAEFIKGVKPFQRPIESGKVADELGPEMKKYLDEALATFDKNASRYHQQVYQRKREEMTAKCHATLHILFLGQLKNLHKRATQRFAQRLQEQLGTGTYDFLTVVTEAREAVFTEFLKGAQAILMEGTDWTFEDAREQLEEDLSEIAAQRRTEEVNKMIGTYEKSVRNEVEELVGLHLNEAKPDLWKQLLDAYKAVEAQAEAKLVERAQRFGSGEAEQNDCVIKLRRRSWECLNKRIRDELVDNMVMVKLRNRLEDKFRYDEQGLPRVWKPEDDMDSYFQKAKDEASAALWMTNTAFKLIPLFAHIDWSKSELDVAEHFENDKEFEYAETLTIYSASKQQDLNMRFRREAEALFLEAKRSIVATEAKVPYWMIVLVCILGWNEFLAILTSPMYLIMFSTIGFVGYIVWVLNLAGPFETVARGIVGQVTQLAKARLAEAVGAGNAAPQEESVPMQPLRASTV</sequence>
<evidence type="ECO:0000256" key="6">
    <source>
        <dbReference type="ARBA" id="ARBA00023134"/>
    </source>
</evidence>
<evidence type="ECO:0000256" key="5">
    <source>
        <dbReference type="ARBA" id="ARBA00022989"/>
    </source>
</evidence>
<dbReference type="AlphaFoldDB" id="A0A4V1IVY9"/>
<keyword evidence="2 8" id="KW-0547">Nucleotide-binding</keyword>
<dbReference type="Gene3D" id="3.40.50.300">
    <property type="entry name" value="P-loop containing nucleotide triphosphate hydrolases"/>
    <property type="match status" value="1"/>
</dbReference>
<dbReference type="EMBL" id="KZ993048">
    <property type="protein sequence ID" value="RKP05719.1"/>
    <property type="molecule type" value="Genomic_DNA"/>
</dbReference>
<evidence type="ECO:0000256" key="9">
    <source>
        <dbReference type="SAM" id="MobiDB-lite"/>
    </source>
</evidence>
<feature type="topological domain" description="Lumenal" evidence="8">
    <location>
        <begin position="723"/>
        <end position="725"/>
    </location>
</feature>
<feature type="domain" description="GB1/RHD3-type G" evidence="11">
    <location>
        <begin position="72"/>
        <end position="301"/>
    </location>
</feature>
<feature type="topological domain" description="Cytoplasmic" evidence="8">
    <location>
        <begin position="1"/>
        <end position="701"/>
    </location>
</feature>
<feature type="transmembrane region" description="Helical" evidence="10">
    <location>
        <begin position="727"/>
        <end position="747"/>
    </location>
</feature>
<evidence type="ECO:0000256" key="7">
    <source>
        <dbReference type="ARBA" id="ARBA00023136"/>
    </source>
</evidence>